<organism evidence="1 2">
    <name type="scientific">Delftia phage PhiW-14</name>
    <name type="common">Deftia acidovorans bacteriophage phiW-14</name>
    <dbReference type="NCBI Taxonomy" id="665032"/>
    <lineage>
        <taxon>Viruses</taxon>
        <taxon>Duplodnaviria</taxon>
        <taxon>Heunggongvirae</taxon>
        <taxon>Uroviricota</taxon>
        <taxon>Caudoviricetes</taxon>
        <taxon>Ionavirus</taxon>
        <taxon>Ionavirus W14</taxon>
    </lineage>
</organism>
<protein>
    <submittedName>
        <fullName evidence="1">Uncharacterized protein</fullName>
    </submittedName>
</protein>
<name>C9DG45_BPW14</name>
<evidence type="ECO:0000313" key="2">
    <source>
        <dbReference type="Proteomes" id="UP000008986"/>
    </source>
</evidence>
<dbReference type="KEGG" id="vg:8684021"/>
<keyword evidence="2" id="KW-1185">Reference proteome</keyword>
<dbReference type="RefSeq" id="YP_003358928.1">
    <property type="nucleotide sequence ID" value="NC_013697.1"/>
</dbReference>
<sequence length="144" mass="16322">MYSIIILAFLLWGADRVSLSSWLNRNRDLPLTKPVIVFTTMTPERILNVLMSRERVSRRVYTESYEVYKEMKAKSHYPVNLNHVLPGFVPSQSSVFITSGSPLNTLKQIWRLNGNMGKYGEGMIVVNLRFTSDDSGPKIPVGAT</sequence>
<dbReference type="Proteomes" id="UP000008986">
    <property type="component" value="Segment"/>
</dbReference>
<accession>C9DG45</accession>
<organismHost>
    <name type="scientific">Delftia acidovorans</name>
    <name type="common">Pseudomonas acidovorans</name>
    <name type="synonym">Comamonas acidovorans</name>
    <dbReference type="NCBI Taxonomy" id="80866"/>
</organismHost>
<dbReference type="GeneID" id="8684021"/>
<evidence type="ECO:0000313" key="1">
    <source>
        <dbReference type="EMBL" id="ACV50096.1"/>
    </source>
</evidence>
<reference evidence="2" key="1">
    <citation type="submission" date="2009-07" db="EMBL/GenBank/DDBJ databases">
        <authorList>
            <person name="Kropinski A.M."/>
            <person name="Villegas A."/>
            <person name="Lingohr E.J."/>
        </authorList>
    </citation>
    <scope>NUCLEOTIDE SEQUENCE [LARGE SCALE GENOMIC DNA]</scope>
</reference>
<proteinExistence type="predicted"/>
<gene>
    <name evidence="1" type="primary">74</name>
</gene>
<dbReference type="EMBL" id="GQ357915">
    <property type="protein sequence ID" value="ACV50096.1"/>
    <property type="molecule type" value="Genomic_DNA"/>
</dbReference>